<keyword evidence="3" id="KW-0812">Transmembrane</keyword>
<evidence type="ECO:0000256" key="2">
    <source>
        <dbReference type="ARBA" id="ARBA00008404"/>
    </source>
</evidence>
<dbReference type="NCBIfam" id="TIGR01300">
    <property type="entry name" value="CPA3_mnhG_phaG"/>
    <property type="match status" value="1"/>
</dbReference>
<accession>A0A017RUC2</accession>
<dbReference type="PANTHER" id="PTHR34703:SF1">
    <property type="entry name" value="ANTIPORTER SUBUNIT MNHG2-RELATED"/>
    <property type="match status" value="1"/>
</dbReference>
<dbReference type="EMBL" id="AZQP01000022">
    <property type="protein sequence ID" value="EYE88373.1"/>
    <property type="molecule type" value="Genomic_DNA"/>
</dbReference>
<dbReference type="STRING" id="1403537.Q428_08215"/>
<keyword evidence="3" id="KW-0472">Membrane</keyword>
<keyword evidence="3" id="KW-1133">Transmembrane helix</keyword>
<dbReference type="GO" id="GO:0015385">
    <property type="term" value="F:sodium:proton antiporter activity"/>
    <property type="evidence" value="ECO:0007669"/>
    <property type="project" value="TreeGrafter"/>
</dbReference>
<feature type="transmembrane region" description="Helical" evidence="3">
    <location>
        <begin position="6"/>
        <end position="25"/>
    </location>
</feature>
<evidence type="ECO:0008006" key="6">
    <source>
        <dbReference type="Google" id="ProtNLM"/>
    </source>
</evidence>
<dbReference type="Pfam" id="PF03334">
    <property type="entry name" value="PhaG_MnhG_YufB"/>
    <property type="match status" value="1"/>
</dbReference>
<dbReference type="Proteomes" id="UP000019681">
    <property type="component" value="Unassembled WGS sequence"/>
</dbReference>
<comment type="caution">
    <text evidence="4">The sequence shown here is derived from an EMBL/GenBank/DDBJ whole genome shotgun (WGS) entry which is preliminary data.</text>
</comment>
<protein>
    <recommendedName>
        <fullName evidence="6">Cation:proton antiporter</fullName>
    </recommendedName>
</protein>
<dbReference type="AlphaFoldDB" id="A0A017RUC2"/>
<gene>
    <name evidence="4" type="ORF">Q428_08215</name>
</gene>
<evidence type="ECO:0000313" key="4">
    <source>
        <dbReference type="EMBL" id="EYE88373.1"/>
    </source>
</evidence>
<dbReference type="OrthoDB" id="9806575at2"/>
<sequence>MINIIANVLLVIGCFFAFAGTVGILRMPDPFCRMQSSTNIGTLGALGVTIGAALYAFGIGETSMGIKAILVGVFILITNPISGHAIAKAAYKAGIRPDKKLVCDEYGRDIPNE</sequence>
<comment type="similarity">
    <text evidence="2">Belongs to the CPA3 antiporters (TC 2.A.63) subunit G family.</text>
</comment>
<evidence type="ECO:0000313" key="5">
    <source>
        <dbReference type="Proteomes" id="UP000019681"/>
    </source>
</evidence>
<dbReference type="InterPro" id="IPR005133">
    <property type="entry name" value="PhaG_MnhG_YufB"/>
</dbReference>
<dbReference type="PANTHER" id="PTHR34703">
    <property type="entry name" value="ANTIPORTER SUBUNIT MNHG2-RELATED"/>
    <property type="match status" value="1"/>
</dbReference>
<dbReference type="NCBIfam" id="NF009314">
    <property type="entry name" value="PRK12674.1-2"/>
    <property type="match status" value="1"/>
</dbReference>
<evidence type="ECO:0000256" key="3">
    <source>
        <dbReference type="SAM" id="Phobius"/>
    </source>
</evidence>
<proteinExistence type="inferred from homology"/>
<comment type="subcellular location">
    <subcellularLocation>
        <location evidence="1">Membrane</location>
        <topology evidence="1">Multi-pass membrane protein</topology>
    </subcellularLocation>
</comment>
<keyword evidence="5" id="KW-1185">Reference proteome</keyword>
<name>A0A017RUC2_9CLOT</name>
<feature type="transmembrane region" description="Helical" evidence="3">
    <location>
        <begin position="37"/>
        <end position="57"/>
    </location>
</feature>
<feature type="transmembrane region" description="Helical" evidence="3">
    <location>
        <begin position="69"/>
        <end position="91"/>
    </location>
</feature>
<reference evidence="4 5" key="1">
    <citation type="journal article" date="2014" name="Genome Announc.">
        <title>Draft Genome Sequence of Fervidicella metallireducens Strain AeBT, an Iron-Reducing Thermoanaerobe from the Great Artesian Basin.</title>
        <authorList>
            <person name="Patel B.K."/>
        </authorList>
    </citation>
    <scope>NUCLEOTIDE SEQUENCE [LARGE SCALE GENOMIC DNA]</scope>
    <source>
        <strain evidence="4 5">AeB</strain>
    </source>
</reference>
<dbReference type="RefSeq" id="WP_035379796.1">
    <property type="nucleotide sequence ID" value="NZ_AZQP01000022.1"/>
</dbReference>
<organism evidence="4 5">
    <name type="scientific">Fervidicella metallireducens AeB</name>
    <dbReference type="NCBI Taxonomy" id="1403537"/>
    <lineage>
        <taxon>Bacteria</taxon>
        <taxon>Bacillati</taxon>
        <taxon>Bacillota</taxon>
        <taxon>Clostridia</taxon>
        <taxon>Eubacteriales</taxon>
        <taxon>Clostridiaceae</taxon>
        <taxon>Fervidicella</taxon>
    </lineage>
</organism>
<evidence type="ECO:0000256" key="1">
    <source>
        <dbReference type="ARBA" id="ARBA00004141"/>
    </source>
</evidence>